<sequence length="108" mass="12506">MNSLIRNATLRFSRRSGDHDQRPKMSNSLSYRRERANKRRIFLRTYNLASSDNHYSRKSNRSRKLKKVVAKVKSALVSVMLFARFRSLRPGSSPSPASIFASPVRKCF</sequence>
<proteinExistence type="predicted"/>
<keyword evidence="2" id="KW-1185">Reference proteome</keyword>
<evidence type="ECO:0000313" key="2">
    <source>
        <dbReference type="Proteomes" id="UP000828048"/>
    </source>
</evidence>
<reference evidence="1 2" key="1">
    <citation type="journal article" date="2021" name="Hortic Res">
        <title>High-quality reference genome and annotation aids understanding of berry development for evergreen blueberry (Vaccinium darrowii).</title>
        <authorList>
            <person name="Yu J."/>
            <person name="Hulse-Kemp A.M."/>
            <person name="Babiker E."/>
            <person name="Staton M."/>
        </authorList>
    </citation>
    <scope>NUCLEOTIDE SEQUENCE [LARGE SCALE GENOMIC DNA]</scope>
    <source>
        <strain evidence="2">cv. NJ 8807/NJ 8810</strain>
        <tissue evidence="1">Young leaf</tissue>
    </source>
</reference>
<protein>
    <submittedName>
        <fullName evidence="1">Uncharacterized protein</fullName>
    </submittedName>
</protein>
<dbReference type="EMBL" id="CM037154">
    <property type="protein sequence ID" value="KAH7860482.1"/>
    <property type="molecule type" value="Genomic_DNA"/>
</dbReference>
<gene>
    <name evidence="1" type="ORF">Vadar_013918</name>
</gene>
<comment type="caution">
    <text evidence="1">The sequence shown here is derived from an EMBL/GenBank/DDBJ whole genome shotgun (WGS) entry which is preliminary data.</text>
</comment>
<accession>A0ACB7Z4L8</accession>
<evidence type="ECO:0000313" key="1">
    <source>
        <dbReference type="EMBL" id="KAH7860482.1"/>
    </source>
</evidence>
<organism evidence="1 2">
    <name type="scientific">Vaccinium darrowii</name>
    <dbReference type="NCBI Taxonomy" id="229202"/>
    <lineage>
        <taxon>Eukaryota</taxon>
        <taxon>Viridiplantae</taxon>
        <taxon>Streptophyta</taxon>
        <taxon>Embryophyta</taxon>
        <taxon>Tracheophyta</taxon>
        <taxon>Spermatophyta</taxon>
        <taxon>Magnoliopsida</taxon>
        <taxon>eudicotyledons</taxon>
        <taxon>Gunneridae</taxon>
        <taxon>Pentapetalae</taxon>
        <taxon>asterids</taxon>
        <taxon>Ericales</taxon>
        <taxon>Ericaceae</taxon>
        <taxon>Vaccinioideae</taxon>
        <taxon>Vaccinieae</taxon>
        <taxon>Vaccinium</taxon>
    </lineage>
</organism>
<dbReference type="Proteomes" id="UP000828048">
    <property type="component" value="Chromosome 4"/>
</dbReference>
<name>A0ACB7Z4L8_9ERIC</name>